<dbReference type="InterPro" id="IPR036390">
    <property type="entry name" value="WH_DNA-bd_sf"/>
</dbReference>
<dbReference type="EMBL" id="CP121196">
    <property type="protein sequence ID" value="XBH17230.1"/>
    <property type="molecule type" value="Genomic_DNA"/>
</dbReference>
<accession>A0AAU7DHV6</accession>
<dbReference type="AlphaFoldDB" id="A0AAU7DHV6"/>
<protein>
    <recommendedName>
        <fullName evidence="2">HTH marR-type domain-containing protein</fullName>
    </recommendedName>
</protein>
<gene>
    <name evidence="1" type="ORF">P8935_22015</name>
</gene>
<reference evidence="1" key="1">
    <citation type="submission" date="2023-03" db="EMBL/GenBank/DDBJ databases">
        <title>Edaphobacter sp.</title>
        <authorList>
            <person name="Huber K.J."/>
            <person name="Papendorf J."/>
            <person name="Pilke C."/>
            <person name="Bunk B."/>
            <person name="Sproeer C."/>
            <person name="Pester M."/>
        </authorList>
    </citation>
    <scope>NUCLEOTIDE SEQUENCE</scope>
    <source>
        <strain evidence="1">DSM 110680</strain>
    </source>
</reference>
<organism evidence="1">
    <name type="scientific">Telmatobacter sp. DSM 110680</name>
    <dbReference type="NCBI Taxonomy" id="3036704"/>
    <lineage>
        <taxon>Bacteria</taxon>
        <taxon>Pseudomonadati</taxon>
        <taxon>Acidobacteriota</taxon>
        <taxon>Terriglobia</taxon>
        <taxon>Terriglobales</taxon>
        <taxon>Acidobacteriaceae</taxon>
        <taxon>Telmatobacter</taxon>
    </lineage>
</organism>
<dbReference type="SUPFAM" id="SSF46785">
    <property type="entry name" value="Winged helix' DNA-binding domain"/>
    <property type="match status" value="1"/>
</dbReference>
<sequence>MERPLPLSTLLSQILVAFTIEFDNEAERRMPHSTTAHGRSSLSGMPAPWLVSMVMWFNCMQHVGDEPISIKELEHRARTPTNFDGMQRWGYINVENPSTKTAVSGRKTQLRRSGSMITATPAGQAAKKIWRPLFLVIEDRWRDRFGSPEITALREASLVIVKHLDPRLPDCLPILKYGLFCAGPLANASSANPTDIANLHLPSLLSKLLLSIALEFESESPVSLAICANVLRQLNAEGVRIRDLPTLSGVSKEALKMAMGILVKRRLALLANDEKASLWKVTRLTSAGLELQGKYLQQLGAIEERWQSRFGKAAIQTLREAAQTVTGADGSDGLLLRSIEPYAEGWRAAVVRPSTLPHFPMVLHRGGYPDGS</sequence>
<dbReference type="RefSeq" id="WP_348262461.1">
    <property type="nucleotide sequence ID" value="NZ_CP121196.1"/>
</dbReference>
<proteinExistence type="predicted"/>
<evidence type="ECO:0000313" key="1">
    <source>
        <dbReference type="EMBL" id="XBH17230.1"/>
    </source>
</evidence>
<evidence type="ECO:0008006" key="2">
    <source>
        <dbReference type="Google" id="ProtNLM"/>
    </source>
</evidence>
<name>A0AAU7DHV6_9BACT</name>